<evidence type="ECO:0000313" key="2">
    <source>
        <dbReference type="Proteomes" id="UP000800039"/>
    </source>
</evidence>
<proteinExistence type="predicted"/>
<dbReference type="Proteomes" id="UP000800039">
    <property type="component" value="Unassembled WGS sequence"/>
</dbReference>
<dbReference type="RefSeq" id="XP_040784248.1">
    <property type="nucleotide sequence ID" value="XM_040926966.1"/>
</dbReference>
<keyword evidence="2" id="KW-1185">Reference proteome</keyword>
<accession>A0A9P4L4N0</accession>
<dbReference type="GeneID" id="63844218"/>
<sequence length="171" mass="19257">MISEGWKGTGKGISCICSHLRYKVVMNVQLLCISRQIHLLETAPLFKSHGDDQFDVLFHRYNWHCHSTRVLVISPARIFWKVHSAGISPNHQQTQPRCNTSSNQFPIFVSYTAVATHFALLDATSHGSKADQSPSPTFRRSTIRSQARDTTFHGALVPRRVCTPLPGFRLS</sequence>
<dbReference type="AlphaFoldDB" id="A0A9P4L4N0"/>
<gene>
    <name evidence="1" type="ORF">K460DRAFT_171204</name>
</gene>
<organism evidence="1 2">
    <name type="scientific">Cucurbitaria berberidis CBS 394.84</name>
    <dbReference type="NCBI Taxonomy" id="1168544"/>
    <lineage>
        <taxon>Eukaryota</taxon>
        <taxon>Fungi</taxon>
        <taxon>Dikarya</taxon>
        <taxon>Ascomycota</taxon>
        <taxon>Pezizomycotina</taxon>
        <taxon>Dothideomycetes</taxon>
        <taxon>Pleosporomycetidae</taxon>
        <taxon>Pleosporales</taxon>
        <taxon>Pleosporineae</taxon>
        <taxon>Cucurbitariaceae</taxon>
        <taxon>Cucurbitaria</taxon>
    </lineage>
</organism>
<protein>
    <submittedName>
        <fullName evidence="1">Uncharacterized protein</fullName>
    </submittedName>
</protein>
<comment type="caution">
    <text evidence="1">The sequence shown here is derived from an EMBL/GenBank/DDBJ whole genome shotgun (WGS) entry which is preliminary data.</text>
</comment>
<name>A0A9P4L4N0_9PLEO</name>
<evidence type="ECO:0000313" key="1">
    <source>
        <dbReference type="EMBL" id="KAF1841685.1"/>
    </source>
</evidence>
<reference evidence="1" key="1">
    <citation type="submission" date="2020-01" db="EMBL/GenBank/DDBJ databases">
        <authorList>
            <consortium name="DOE Joint Genome Institute"/>
            <person name="Haridas S."/>
            <person name="Albert R."/>
            <person name="Binder M."/>
            <person name="Bloem J."/>
            <person name="Labutti K."/>
            <person name="Salamov A."/>
            <person name="Andreopoulos B."/>
            <person name="Baker S.E."/>
            <person name="Barry K."/>
            <person name="Bills G."/>
            <person name="Bluhm B.H."/>
            <person name="Cannon C."/>
            <person name="Castanera R."/>
            <person name="Culley D.E."/>
            <person name="Daum C."/>
            <person name="Ezra D."/>
            <person name="Gonzalez J.B."/>
            <person name="Henrissat B."/>
            <person name="Kuo A."/>
            <person name="Liang C."/>
            <person name="Lipzen A."/>
            <person name="Lutzoni F."/>
            <person name="Magnuson J."/>
            <person name="Mondo S."/>
            <person name="Nolan M."/>
            <person name="Ohm R."/>
            <person name="Pangilinan J."/>
            <person name="Park H.-J."/>
            <person name="Ramirez L."/>
            <person name="Alfaro M."/>
            <person name="Sun H."/>
            <person name="Tritt A."/>
            <person name="Yoshinaga Y."/>
            <person name="Zwiers L.-H."/>
            <person name="Turgeon B.G."/>
            <person name="Goodwin S.B."/>
            <person name="Spatafora J.W."/>
            <person name="Crous P.W."/>
            <person name="Grigoriev I.V."/>
        </authorList>
    </citation>
    <scope>NUCLEOTIDE SEQUENCE</scope>
    <source>
        <strain evidence="1">CBS 394.84</strain>
    </source>
</reference>
<dbReference type="EMBL" id="ML976618">
    <property type="protein sequence ID" value="KAF1841685.1"/>
    <property type="molecule type" value="Genomic_DNA"/>
</dbReference>